<protein>
    <submittedName>
        <fullName evidence="2">Uncharacterized protein</fullName>
    </submittedName>
</protein>
<organism evidence="2">
    <name type="scientific">viral metagenome</name>
    <dbReference type="NCBI Taxonomy" id="1070528"/>
    <lineage>
        <taxon>unclassified sequences</taxon>
        <taxon>metagenomes</taxon>
        <taxon>organismal metagenomes</taxon>
    </lineage>
</organism>
<sequence length="69" mass="8199">MKTSPIYFKQRSAKLYNGQRVRPGDKVKFTNSDGEECVGTIQYDVNNLKRLYFWNNGFDIRDYENAERL</sequence>
<gene>
    <name evidence="2" type="ORF">MM415A01080_0023</name>
    <name evidence="1" type="ORF">MM415B01222_0032</name>
</gene>
<evidence type="ECO:0000313" key="1">
    <source>
        <dbReference type="EMBL" id="QJA59886.1"/>
    </source>
</evidence>
<proteinExistence type="predicted"/>
<reference evidence="2" key="1">
    <citation type="submission" date="2020-03" db="EMBL/GenBank/DDBJ databases">
        <title>The deep terrestrial virosphere.</title>
        <authorList>
            <person name="Holmfeldt K."/>
            <person name="Nilsson E."/>
            <person name="Simone D."/>
            <person name="Lopez-Fernandez M."/>
            <person name="Wu X."/>
            <person name="de Brujin I."/>
            <person name="Lundin D."/>
            <person name="Andersson A."/>
            <person name="Bertilsson S."/>
            <person name="Dopson M."/>
        </authorList>
    </citation>
    <scope>NUCLEOTIDE SEQUENCE</scope>
    <source>
        <strain evidence="2">MM415A01080</strain>
        <strain evidence="1">MM415B01222</strain>
    </source>
</reference>
<dbReference type="EMBL" id="MT141387">
    <property type="protein sequence ID" value="QJA59886.1"/>
    <property type="molecule type" value="Genomic_DNA"/>
</dbReference>
<dbReference type="EMBL" id="MT142333">
    <property type="protein sequence ID" value="QJA78376.1"/>
    <property type="molecule type" value="Genomic_DNA"/>
</dbReference>
<evidence type="ECO:0000313" key="2">
    <source>
        <dbReference type="EMBL" id="QJA78376.1"/>
    </source>
</evidence>
<name>A0A6M3K9E9_9ZZZZ</name>
<dbReference type="AlphaFoldDB" id="A0A6M3K9E9"/>
<accession>A0A6M3K9E9</accession>